<accession>A0AAD5I6P5</accession>
<organism evidence="2 3">
    <name type="scientific">Acer negundo</name>
    <name type="common">Box elder</name>
    <dbReference type="NCBI Taxonomy" id="4023"/>
    <lineage>
        <taxon>Eukaryota</taxon>
        <taxon>Viridiplantae</taxon>
        <taxon>Streptophyta</taxon>
        <taxon>Embryophyta</taxon>
        <taxon>Tracheophyta</taxon>
        <taxon>Spermatophyta</taxon>
        <taxon>Magnoliopsida</taxon>
        <taxon>eudicotyledons</taxon>
        <taxon>Gunneridae</taxon>
        <taxon>Pentapetalae</taxon>
        <taxon>rosids</taxon>
        <taxon>malvids</taxon>
        <taxon>Sapindales</taxon>
        <taxon>Sapindaceae</taxon>
        <taxon>Hippocastanoideae</taxon>
        <taxon>Acereae</taxon>
        <taxon>Acer</taxon>
    </lineage>
</organism>
<name>A0AAD5I6P5_ACENE</name>
<gene>
    <name evidence="2" type="ORF">LWI28_012264</name>
</gene>
<proteinExistence type="predicted"/>
<reference evidence="2" key="1">
    <citation type="journal article" date="2022" name="Plant J.">
        <title>Strategies of tolerance reflected in two North American maple genomes.</title>
        <authorList>
            <person name="McEvoy S.L."/>
            <person name="Sezen U.U."/>
            <person name="Trouern-Trend A."/>
            <person name="McMahon S.M."/>
            <person name="Schaberg P.G."/>
            <person name="Yang J."/>
            <person name="Wegrzyn J.L."/>
            <person name="Swenson N.G."/>
        </authorList>
    </citation>
    <scope>NUCLEOTIDE SEQUENCE</scope>
    <source>
        <strain evidence="2">91603</strain>
    </source>
</reference>
<keyword evidence="3" id="KW-1185">Reference proteome</keyword>
<feature type="region of interest" description="Disordered" evidence="1">
    <location>
        <begin position="33"/>
        <end position="53"/>
    </location>
</feature>
<dbReference type="AlphaFoldDB" id="A0AAD5I6P5"/>
<evidence type="ECO:0000313" key="2">
    <source>
        <dbReference type="EMBL" id="KAI9153494.1"/>
    </source>
</evidence>
<protein>
    <submittedName>
        <fullName evidence="2">Uncharacterized protein</fullName>
    </submittedName>
</protein>
<dbReference type="EMBL" id="JAJSOW010000108">
    <property type="protein sequence ID" value="KAI9153494.1"/>
    <property type="molecule type" value="Genomic_DNA"/>
</dbReference>
<evidence type="ECO:0000313" key="3">
    <source>
        <dbReference type="Proteomes" id="UP001064489"/>
    </source>
</evidence>
<reference evidence="2" key="2">
    <citation type="submission" date="2023-02" db="EMBL/GenBank/DDBJ databases">
        <authorList>
            <person name="Swenson N.G."/>
            <person name="Wegrzyn J.L."/>
            <person name="Mcevoy S.L."/>
        </authorList>
    </citation>
    <scope>NUCLEOTIDE SEQUENCE</scope>
    <source>
        <strain evidence="2">91603</strain>
        <tissue evidence="2">Leaf</tissue>
    </source>
</reference>
<evidence type="ECO:0000256" key="1">
    <source>
        <dbReference type="SAM" id="MobiDB-lite"/>
    </source>
</evidence>
<comment type="caution">
    <text evidence="2">The sequence shown here is derived from an EMBL/GenBank/DDBJ whole genome shotgun (WGS) entry which is preliminary data.</text>
</comment>
<dbReference type="Proteomes" id="UP001064489">
    <property type="component" value="Chromosome 11"/>
</dbReference>
<sequence>MASPRMLGLVEVPKFLEGNLVSSPHTTLICGKRTVSSRSGGHNMGNVLPSIPTMDENTIQGPVLISSPLPMESGLNSNHYLDEKYWPFDQ</sequence>